<evidence type="ECO:0000256" key="7">
    <source>
        <dbReference type="ARBA" id="ARBA00023078"/>
    </source>
</evidence>
<dbReference type="InterPro" id="IPR000549">
    <property type="entry name" value="PSI_PsaG/PsaK"/>
</dbReference>
<dbReference type="GeneID" id="29072775"/>
<keyword evidence="7 9" id="KW-0793">Thylakoid</keyword>
<gene>
    <name evidence="9 10" type="primary">psaK</name>
    <name evidence="10" type="ORF">Thor_078</name>
</gene>
<geneLocation type="plastid" evidence="10"/>
<dbReference type="AlphaFoldDB" id="A0A1C9CAF5"/>
<comment type="subcellular location">
    <subcellularLocation>
        <location evidence="9">Cellular thylakoid membrane</location>
        <topology evidence="9">Multi-pass membrane protein</topology>
    </subcellularLocation>
    <subcellularLocation>
        <location evidence="1">Membrane</location>
        <topology evidence="1">Multi-pass membrane protein</topology>
    </subcellularLocation>
</comment>
<evidence type="ECO:0000256" key="5">
    <source>
        <dbReference type="ARBA" id="ARBA00022836"/>
    </source>
</evidence>
<keyword evidence="8 9" id="KW-0472">Membrane</keyword>
<dbReference type="InterPro" id="IPR017492">
    <property type="entry name" value="PSI_PsaK"/>
</dbReference>
<evidence type="ECO:0000256" key="4">
    <source>
        <dbReference type="ARBA" id="ARBA00022692"/>
    </source>
</evidence>
<dbReference type="HAMAP" id="MF_00474">
    <property type="entry name" value="PSI_PsaK"/>
    <property type="match status" value="1"/>
</dbReference>
<keyword evidence="6 9" id="KW-1133">Transmembrane helix</keyword>
<evidence type="ECO:0000313" key="10">
    <source>
        <dbReference type="EMBL" id="AOM65370.1"/>
    </source>
</evidence>
<keyword evidence="5 9" id="KW-0603">Photosystem I</keyword>
<dbReference type="Gene3D" id="1.20.860.20">
    <property type="entry name" value="Photosystem I PsaK, reaction centre"/>
    <property type="match status" value="1"/>
</dbReference>
<keyword evidence="11" id="KW-0150">Chloroplast</keyword>
<name>A0A1C9CAF5_9FLOR</name>
<comment type="similarity">
    <text evidence="2 9">Belongs to the PsaG/PsaK family.</text>
</comment>
<feature type="transmembrane region" description="Helical" evidence="9">
    <location>
        <begin position="20"/>
        <end position="39"/>
    </location>
</feature>
<proteinExistence type="inferred from homology"/>
<dbReference type="Pfam" id="PF01241">
    <property type="entry name" value="PSI_PSAK"/>
    <property type="match status" value="1"/>
</dbReference>
<dbReference type="GO" id="GO:0042651">
    <property type="term" value="C:thylakoid membrane"/>
    <property type="evidence" value="ECO:0007669"/>
    <property type="project" value="UniProtKB-UniRule"/>
</dbReference>
<evidence type="ECO:0000256" key="9">
    <source>
        <dbReference type="HAMAP-Rule" id="MF_00474"/>
    </source>
</evidence>
<dbReference type="NCBIfam" id="TIGR03049">
    <property type="entry name" value="PS_I_psaK"/>
    <property type="match status" value="1"/>
</dbReference>
<dbReference type="PROSITE" id="PS01026">
    <property type="entry name" value="PHOTOSYSTEM_I_PSAGK"/>
    <property type="match status" value="1"/>
</dbReference>
<dbReference type="GO" id="GO:0009522">
    <property type="term" value="C:photosystem I"/>
    <property type="evidence" value="ECO:0007669"/>
    <property type="project" value="UniProtKB-KW"/>
</dbReference>
<reference evidence="10" key="2">
    <citation type="journal article" date="2018" name="PLoS ONE">
        <title>Plastid genome analysis of three Nemaliophycidae red algal species suggests environmental adaptation for iron limited habitats.</title>
        <authorList>
            <person name="Cho C.H."/>
            <person name="Choi J.W."/>
            <person name="Lam D.W."/>
            <person name="Kim K.M."/>
            <person name="Yoon H.S."/>
        </authorList>
    </citation>
    <scope>NUCLEOTIDE SEQUENCE</scope>
</reference>
<reference evidence="11" key="1">
    <citation type="submission" date="2016-11" db="EMBL/GenBank/DDBJ databases">
        <title>Complete Chloroplast Genome of Thorea hispida.</title>
        <authorList>
            <person name="Nan F."/>
            <person name="Xie S."/>
        </authorList>
    </citation>
    <scope>NUCLEOTIDE SEQUENCE</scope>
</reference>
<evidence type="ECO:0000313" key="11">
    <source>
        <dbReference type="EMBL" id="ARX95932.1"/>
    </source>
</evidence>
<comment type="caution">
    <text evidence="9">Lacks conserved residue(s) required for the propagation of feature annotation.</text>
</comment>
<dbReference type="EMBL" id="KX284714">
    <property type="protein sequence ID" value="AOM65370.1"/>
    <property type="molecule type" value="Genomic_DNA"/>
</dbReference>
<dbReference type="EMBL" id="KY083065">
    <property type="protein sequence ID" value="ARX95932.1"/>
    <property type="molecule type" value="Genomic_DNA"/>
</dbReference>
<protein>
    <recommendedName>
        <fullName evidence="9">Photosystem I reaction center subunit PsaK</fullName>
    </recommendedName>
    <alternativeName>
        <fullName evidence="9">Photosystem I subunit X</fullName>
    </alternativeName>
</protein>
<accession>A0A1C9CAF5</accession>
<dbReference type="RefSeq" id="YP_009296435.1">
    <property type="nucleotide sequence ID" value="NC_031171.1"/>
</dbReference>
<organism evidence="10">
    <name type="scientific">Thorea hispida</name>
    <dbReference type="NCBI Taxonomy" id="202687"/>
    <lineage>
        <taxon>Eukaryota</taxon>
        <taxon>Rhodophyta</taxon>
        <taxon>Florideophyceae</taxon>
        <taxon>Nemaliophycidae</taxon>
        <taxon>Thoreales</taxon>
        <taxon>Thoreaceae</taxon>
        <taxon>Thorea</taxon>
    </lineage>
</organism>
<dbReference type="InterPro" id="IPR035982">
    <property type="entry name" value="PSI_centre_PsaK_sf"/>
</dbReference>
<keyword evidence="4 9" id="KW-0812">Transmembrane</keyword>
<evidence type="ECO:0000256" key="6">
    <source>
        <dbReference type="ARBA" id="ARBA00022989"/>
    </source>
</evidence>
<sequence>MKEHLLISIIYNKELWSIQTATIMIICNILSISLGRYAIQIRNINTLTSIANINGFGITELLATTSLGHIIGAGTILGLQNISLLN</sequence>
<keyword evidence="3 9" id="KW-0602">Photosynthesis</keyword>
<evidence type="ECO:0000256" key="1">
    <source>
        <dbReference type="ARBA" id="ARBA00004141"/>
    </source>
</evidence>
<evidence type="ECO:0000256" key="2">
    <source>
        <dbReference type="ARBA" id="ARBA00006458"/>
    </source>
</evidence>
<keyword evidence="10" id="KW-0934">Plastid</keyword>
<evidence type="ECO:0000256" key="3">
    <source>
        <dbReference type="ARBA" id="ARBA00022531"/>
    </source>
</evidence>
<dbReference type="SUPFAM" id="SSF81563">
    <property type="entry name" value="Photosystem I reaction center subunit X, PsaK"/>
    <property type="match status" value="1"/>
</dbReference>
<dbReference type="InterPro" id="IPR037101">
    <property type="entry name" value="PSI_PsaK_bact"/>
</dbReference>
<evidence type="ECO:0000256" key="8">
    <source>
        <dbReference type="ARBA" id="ARBA00023136"/>
    </source>
</evidence>
<dbReference type="GO" id="GO:0015979">
    <property type="term" value="P:photosynthesis"/>
    <property type="evidence" value="ECO:0007669"/>
    <property type="project" value="UniProtKB-UniRule"/>
</dbReference>